<sequence>NFILARTTNQKEYLKDKTGERRFLPIMADSKQQKKHPMEIDPDTIEQIWGEAVTIYRAGADLMFDENTEDELNIYREQFMYRDEVELQ</sequence>
<reference evidence="2 3" key="1">
    <citation type="submission" date="2019-11" db="EMBL/GenBank/DDBJ databases">
        <title>Growth characteristics of pneumococcus vary with the chemical composition of the capsule and with environmental conditions.</title>
        <authorList>
            <person name="Tothpal A."/>
            <person name="Desobry K."/>
            <person name="Joshi S."/>
            <person name="Wyllie A.L."/>
            <person name="Weinberger D.M."/>
        </authorList>
    </citation>
    <scope>NUCLEOTIDE SEQUENCE [LARGE SCALE GENOMIC DNA]</scope>
    <source>
        <strain evidence="3">pnumococcus09N</strain>
    </source>
</reference>
<accession>A0A7X2XMD0</accession>
<protein>
    <submittedName>
        <fullName evidence="2">Helicase</fullName>
    </submittedName>
</protein>
<dbReference type="AlphaFoldDB" id="A0A7X2XMD0"/>
<dbReference type="GO" id="GO:0004386">
    <property type="term" value="F:helicase activity"/>
    <property type="evidence" value="ECO:0007669"/>
    <property type="project" value="UniProtKB-KW"/>
</dbReference>
<dbReference type="Pfam" id="PF05272">
    <property type="entry name" value="VapE-like_dom"/>
    <property type="match status" value="1"/>
</dbReference>
<keyword evidence="2" id="KW-0067">ATP-binding</keyword>
<name>A0A7X2XMD0_STREE</name>
<feature type="non-terminal residue" evidence="2">
    <location>
        <position position="1"/>
    </location>
</feature>
<keyword evidence="2" id="KW-0378">Hydrolase</keyword>
<dbReference type="InterPro" id="IPR007936">
    <property type="entry name" value="VapE-like_dom"/>
</dbReference>
<feature type="non-terminal residue" evidence="2">
    <location>
        <position position="88"/>
    </location>
</feature>
<evidence type="ECO:0000313" key="2">
    <source>
        <dbReference type="EMBL" id="MTV44666.1"/>
    </source>
</evidence>
<dbReference type="EMBL" id="WNHU01000654">
    <property type="protein sequence ID" value="MTV44666.1"/>
    <property type="molecule type" value="Genomic_DNA"/>
</dbReference>
<organism evidence="2 3">
    <name type="scientific">Streptococcus pneumoniae</name>
    <dbReference type="NCBI Taxonomy" id="1313"/>
    <lineage>
        <taxon>Bacteria</taxon>
        <taxon>Bacillati</taxon>
        <taxon>Bacillota</taxon>
        <taxon>Bacilli</taxon>
        <taxon>Lactobacillales</taxon>
        <taxon>Streptococcaceae</taxon>
        <taxon>Streptococcus</taxon>
    </lineage>
</organism>
<gene>
    <name evidence="2" type="ORF">GM545_14125</name>
</gene>
<evidence type="ECO:0000313" key="3">
    <source>
        <dbReference type="Proteomes" id="UP000467349"/>
    </source>
</evidence>
<keyword evidence="2" id="KW-0547">Nucleotide-binding</keyword>
<comment type="caution">
    <text evidence="2">The sequence shown here is derived from an EMBL/GenBank/DDBJ whole genome shotgun (WGS) entry which is preliminary data.</text>
</comment>
<feature type="domain" description="Virulence-associated protein E-like" evidence="1">
    <location>
        <begin position="2"/>
        <end position="80"/>
    </location>
</feature>
<keyword evidence="2" id="KW-0347">Helicase</keyword>
<proteinExistence type="predicted"/>
<evidence type="ECO:0000259" key="1">
    <source>
        <dbReference type="Pfam" id="PF05272"/>
    </source>
</evidence>
<dbReference type="Proteomes" id="UP000467349">
    <property type="component" value="Unassembled WGS sequence"/>
</dbReference>